<dbReference type="Proteomes" id="UP001208689">
    <property type="component" value="Chromosome"/>
</dbReference>
<name>A0ABY6HUP7_9ARCH</name>
<dbReference type="PANTHER" id="PTHR23026">
    <property type="entry name" value="NADPH NITROREDUCTASE"/>
    <property type="match status" value="1"/>
</dbReference>
<evidence type="ECO:0000256" key="2">
    <source>
        <dbReference type="ARBA" id="ARBA00022643"/>
    </source>
</evidence>
<feature type="domain" description="Nitroreductase" evidence="4">
    <location>
        <begin position="24"/>
        <end position="200"/>
    </location>
</feature>
<evidence type="ECO:0000313" key="6">
    <source>
        <dbReference type="Proteomes" id="UP001208689"/>
    </source>
</evidence>
<evidence type="ECO:0000259" key="4">
    <source>
        <dbReference type="Pfam" id="PF00881"/>
    </source>
</evidence>
<evidence type="ECO:0000256" key="3">
    <source>
        <dbReference type="ARBA" id="ARBA00023002"/>
    </source>
</evidence>
<keyword evidence="1" id="KW-0285">Flavoprotein</keyword>
<dbReference type="InterPro" id="IPR050627">
    <property type="entry name" value="Nitroreductase/BluB"/>
</dbReference>
<dbReference type="EC" id="6.3.2.34" evidence="5"/>
<dbReference type="PANTHER" id="PTHR23026:SF90">
    <property type="entry name" value="IODOTYROSINE DEIODINASE 1"/>
    <property type="match status" value="1"/>
</dbReference>
<gene>
    <name evidence="5" type="ORF">NEF87_002872</name>
</gene>
<keyword evidence="6" id="KW-1185">Reference proteome</keyword>
<dbReference type="CDD" id="cd02062">
    <property type="entry name" value="Nitro_FMN_reductase"/>
    <property type="match status" value="1"/>
</dbReference>
<dbReference type="InterPro" id="IPR000415">
    <property type="entry name" value="Nitroreductase-like"/>
</dbReference>
<sequence>MKKFLYEIVLYRTIMRKSDIYSIIDSRRTVRQFEEKNVSNEIITKIISAGMKAPSNDHLRNWHFIVVSDQEVRKGLVGERGENLLKSQNARALVDDWGLIDEFQVEMFLHAIPLQAKMILTAGALIIPCFFQDHNLLEPKELSDLNEFASIWLCIENILLAAASEGIQGVTRIPNSSAVLKEILGVPKEYEIPCILALGYPKKGIKLPSQHELQLDNHIHRNSW</sequence>
<proteinExistence type="predicted"/>
<organism evidence="5 6">
    <name type="scientific">Candidatus Lokiarchaeum ossiferum</name>
    <dbReference type="NCBI Taxonomy" id="2951803"/>
    <lineage>
        <taxon>Archaea</taxon>
        <taxon>Promethearchaeati</taxon>
        <taxon>Promethearchaeota</taxon>
        <taxon>Promethearchaeia</taxon>
        <taxon>Promethearchaeales</taxon>
        <taxon>Promethearchaeaceae</taxon>
        <taxon>Candidatus Lokiarchaeum</taxon>
    </lineage>
</organism>
<dbReference type="EMBL" id="CP104013">
    <property type="protein sequence ID" value="UYP46587.1"/>
    <property type="molecule type" value="Genomic_DNA"/>
</dbReference>
<evidence type="ECO:0000256" key="1">
    <source>
        <dbReference type="ARBA" id="ARBA00022630"/>
    </source>
</evidence>
<keyword evidence="3" id="KW-0560">Oxidoreductase</keyword>
<dbReference type="GO" id="GO:0052619">
    <property type="term" value="F:coenzyme F420-1:gamma-L-glutamate ligase activity"/>
    <property type="evidence" value="ECO:0007669"/>
    <property type="project" value="UniProtKB-EC"/>
</dbReference>
<dbReference type="InterPro" id="IPR029479">
    <property type="entry name" value="Nitroreductase"/>
</dbReference>
<evidence type="ECO:0000313" key="5">
    <source>
        <dbReference type="EMBL" id="UYP46587.1"/>
    </source>
</evidence>
<accession>A0ABY6HUP7</accession>
<dbReference type="SUPFAM" id="SSF55469">
    <property type="entry name" value="FMN-dependent nitroreductase-like"/>
    <property type="match status" value="1"/>
</dbReference>
<keyword evidence="5" id="KW-0436">Ligase</keyword>
<dbReference type="Gene3D" id="3.40.109.10">
    <property type="entry name" value="NADH Oxidase"/>
    <property type="match status" value="1"/>
</dbReference>
<reference evidence="5" key="1">
    <citation type="submission" date="2022-09" db="EMBL/GenBank/DDBJ databases">
        <title>Actin cytoskeleton and complex cell architecture in an #Asgard archaeon.</title>
        <authorList>
            <person name="Ponce Toledo R.I."/>
            <person name="Schleper C."/>
            <person name="Rodrigues Oliveira T."/>
            <person name="Wollweber F."/>
            <person name="Xu J."/>
            <person name="Rittmann S."/>
            <person name="Klingl A."/>
            <person name="Pilhofer M."/>
        </authorList>
    </citation>
    <scope>NUCLEOTIDE SEQUENCE</scope>
    <source>
        <strain evidence="5">B-35</strain>
    </source>
</reference>
<protein>
    <submittedName>
        <fullName evidence="5">Bifunctional F420 biosynthesis protein FbiB</fullName>
        <ecNumber evidence="5">6.3.2.34</ecNumber>
    </submittedName>
</protein>
<keyword evidence="2" id="KW-0288">FMN</keyword>
<dbReference type="Pfam" id="PF00881">
    <property type="entry name" value="Nitroreductase"/>
    <property type="match status" value="1"/>
</dbReference>